<proteinExistence type="predicted"/>
<dbReference type="Proteomes" id="UP001519654">
    <property type="component" value="Unassembled WGS sequence"/>
</dbReference>
<feature type="transmembrane region" description="Helical" evidence="1">
    <location>
        <begin position="12"/>
        <end position="33"/>
    </location>
</feature>
<comment type="caution">
    <text evidence="2">The sequence shown here is derived from an EMBL/GenBank/DDBJ whole genome shotgun (WGS) entry which is preliminary data.</text>
</comment>
<evidence type="ECO:0000256" key="1">
    <source>
        <dbReference type="SAM" id="Phobius"/>
    </source>
</evidence>
<name>A0ABS5YXS0_9ACTN</name>
<reference evidence="2 3" key="1">
    <citation type="submission" date="2021-06" db="EMBL/GenBank/DDBJ databases">
        <title>Actinoplanes lichenicola sp. nov., and Actinoplanes ovalisporus sp. nov., isolated from lichen in Thailand.</title>
        <authorList>
            <person name="Saeng-In P."/>
            <person name="Kanchanasin P."/>
            <person name="Yuki M."/>
            <person name="Kudo T."/>
            <person name="Ohkuma M."/>
            <person name="Phongsopitanun W."/>
            <person name="Tanasupawat S."/>
        </authorList>
    </citation>
    <scope>NUCLEOTIDE SEQUENCE [LARGE SCALE GENOMIC DNA]</scope>
    <source>
        <strain evidence="2 3">NBRC 110975</strain>
    </source>
</reference>
<dbReference type="EMBL" id="JAHKKG010000011">
    <property type="protein sequence ID" value="MBU2668230.1"/>
    <property type="molecule type" value="Genomic_DNA"/>
</dbReference>
<keyword evidence="1" id="KW-0812">Transmembrane</keyword>
<keyword evidence="1" id="KW-1133">Transmembrane helix</keyword>
<keyword evidence="1" id="KW-0472">Membrane</keyword>
<protein>
    <submittedName>
        <fullName evidence="2">Uncharacterized protein</fullName>
    </submittedName>
</protein>
<gene>
    <name evidence="2" type="ORF">KOI35_32435</name>
</gene>
<organism evidence="2 3">
    <name type="scientific">Paractinoplanes bogorensis</name>
    <dbReference type="NCBI Taxonomy" id="1610840"/>
    <lineage>
        <taxon>Bacteria</taxon>
        <taxon>Bacillati</taxon>
        <taxon>Actinomycetota</taxon>
        <taxon>Actinomycetes</taxon>
        <taxon>Micromonosporales</taxon>
        <taxon>Micromonosporaceae</taxon>
        <taxon>Paractinoplanes</taxon>
    </lineage>
</organism>
<dbReference type="RefSeq" id="WP_215792498.1">
    <property type="nucleotide sequence ID" value="NZ_JAHKKG010000011.1"/>
</dbReference>
<evidence type="ECO:0000313" key="2">
    <source>
        <dbReference type="EMBL" id="MBU2668230.1"/>
    </source>
</evidence>
<evidence type="ECO:0000313" key="3">
    <source>
        <dbReference type="Proteomes" id="UP001519654"/>
    </source>
</evidence>
<sequence>MPIDVPPNYRAFRATLLLVVVAASVAVIAAVVLSGTWDRILDGGEAWVMELKSARQS</sequence>
<keyword evidence="3" id="KW-1185">Reference proteome</keyword>
<accession>A0ABS5YXS0</accession>